<evidence type="ECO:0000256" key="1">
    <source>
        <dbReference type="SAM" id="SignalP"/>
    </source>
</evidence>
<dbReference type="PROSITE" id="PS51257">
    <property type="entry name" value="PROKAR_LIPOPROTEIN"/>
    <property type="match status" value="1"/>
</dbReference>
<dbReference type="Proteomes" id="UP000680514">
    <property type="component" value="Chromosome"/>
</dbReference>
<accession>A0ABM7QFT8</accession>
<dbReference type="EMBL" id="AP024546">
    <property type="protein sequence ID" value="BCT96540.1"/>
    <property type="molecule type" value="Genomic_DNA"/>
</dbReference>
<evidence type="ECO:0000313" key="2">
    <source>
        <dbReference type="EMBL" id="BCT96540.1"/>
    </source>
</evidence>
<protein>
    <submittedName>
        <fullName evidence="2">Uncharacterized protein</fullName>
    </submittedName>
</protein>
<reference evidence="2 3" key="1">
    <citation type="submission" date="2021-03" db="EMBL/GenBank/DDBJ databases">
        <title>Complete Genome Sequences of Two Lysobacter Strains Isolated from Sea Water (Lysobacter caseinilyticus) and Soil (Lysobacter helvus) in South Korea.</title>
        <authorList>
            <person name="Watanabe Y."/>
            <person name="Arakawa K."/>
        </authorList>
    </citation>
    <scope>NUCLEOTIDE SEQUENCE [LARGE SCALE GENOMIC DNA]</scope>
    <source>
        <strain evidence="2 3">D10</strain>
    </source>
</reference>
<organism evidence="2 3">
    <name type="scientific">Lysobacter helvus</name>
    <dbReference type="NCBI Taxonomy" id="2675059"/>
    <lineage>
        <taxon>Bacteria</taxon>
        <taxon>Pseudomonadati</taxon>
        <taxon>Pseudomonadota</taxon>
        <taxon>Gammaproteobacteria</taxon>
        <taxon>Lysobacterales</taxon>
        <taxon>Lysobacteraceae</taxon>
        <taxon>Lysobacter</taxon>
    </lineage>
</organism>
<feature type="signal peptide" evidence="1">
    <location>
        <begin position="1"/>
        <end position="26"/>
    </location>
</feature>
<keyword evidence="3" id="KW-1185">Reference proteome</keyword>
<name>A0ABM7QFT8_9GAMM</name>
<sequence length="152" mass="15748">MRKSLPFALLALATLAACNRAPSTDATPAAATVAAPATVAEVAPAAPATTAHYGVAESAAPGEHTTFDAKAFAGSFGNANMSVTFTADGMYNMTNESLAAKEPATGTWTLEPDAHHVRLDPNSKADADRVYELVSNDELRNGDEVLKRSTAQ</sequence>
<evidence type="ECO:0000313" key="3">
    <source>
        <dbReference type="Proteomes" id="UP000680514"/>
    </source>
</evidence>
<keyword evidence="1" id="KW-0732">Signal</keyword>
<dbReference type="RefSeq" id="WP_213434310.1">
    <property type="nucleotide sequence ID" value="NZ_AP024546.1"/>
</dbReference>
<proteinExistence type="predicted"/>
<feature type="chain" id="PRO_5045627209" evidence="1">
    <location>
        <begin position="27"/>
        <end position="152"/>
    </location>
</feature>
<gene>
    <name evidence="2" type="ORF">LYSHEL_24110</name>
</gene>